<evidence type="ECO:0000313" key="2">
    <source>
        <dbReference type="EMBL" id="QHS84952.1"/>
    </source>
</evidence>
<organism evidence="2">
    <name type="scientific">viral metagenome</name>
    <dbReference type="NCBI Taxonomy" id="1070528"/>
    <lineage>
        <taxon>unclassified sequences</taxon>
        <taxon>metagenomes</taxon>
        <taxon>organismal metagenomes</taxon>
    </lineage>
</organism>
<dbReference type="AlphaFoldDB" id="A0A6C0AYM5"/>
<evidence type="ECO:0008006" key="3">
    <source>
        <dbReference type="Google" id="ProtNLM"/>
    </source>
</evidence>
<name>A0A6C0AYM5_9ZZZZ</name>
<accession>A0A6C0AYM5</accession>
<feature type="compositionally biased region" description="Polar residues" evidence="1">
    <location>
        <begin position="81"/>
        <end position="93"/>
    </location>
</feature>
<reference evidence="2" key="1">
    <citation type="journal article" date="2020" name="Nature">
        <title>Giant virus diversity and host interactions through global metagenomics.</title>
        <authorList>
            <person name="Schulz F."/>
            <person name="Roux S."/>
            <person name="Paez-Espino D."/>
            <person name="Jungbluth S."/>
            <person name="Walsh D.A."/>
            <person name="Denef V.J."/>
            <person name="McMahon K.D."/>
            <person name="Konstantinidis K.T."/>
            <person name="Eloe-Fadrosh E.A."/>
            <person name="Kyrpides N.C."/>
            <person name="Woyke T."/>
        </authorList>
    </citation>
    <scope>NUCLEOTIDE SEQUENCE</scope>
    <source>
        <strain evidence="2">GVMAG-M-3300009182-67</strain>
    </source>
</reference>
<sequence>MVKIHQNAPEIQIRLFRFIVNLLKRYSNPQTRKQFLVNCLISHGYVKNVNPLEQFESSENETQSSESESENENEQELVSGYSDTQRTSKSNRTFIQTNDQRMLKLQQRIKENDETDFDKAKETITVALEQVYKNIPGLNYEEILKVAMDMYLTVRTSYRSKIVTDELGGDVKRGTLVLLLYYALLQYRINISPQQLVVYFNNSWNVDILPKAEKNLKIIFGNKITFKPEVYLCNMDFDLKTKQEINKVIDVLKEKRVFSEPATEAQVAAAIYYVTNKIGSGKTYTELKVNCRVSPDTIRKIVRVIEKEF</sequence>
<dbReference type="EMBL" id="MN739039">
    <property type="protein sequence ID" value="QHS84952.1"/>
    <property type="molecule type" value="Genomic_DNA"/>
</dbReference>
<proteinExistence type="predicted"/>
<protein>
    <recommendedName>
        <fullName evidence="3">Transcription factor TFIIB cyclin-like domain-containing protein</fullName>
    </recommendedName>
</protein>
<feature type="compositionally biased region" description="Low complexity" evidence="1">
    <location>
        <begin position="55"/>
        <end position="66"/>
    </location>
</feature>
<feature type="region of interest" description="Disordered" evidence="1">
    <location>
        <begin position="55"/>
        <end position="93"/>
    </location>
</feature>
<evidence type="ECO:0000256" key="1">
    <source>
        <dbReference type="SAM" id="MobiDB-lite"/>
    </source>
</evidence>